<reference evidence="1 2" key="1">
    <citation type="journal article" date="2023" name="Chemosphere">
        <title>Whole genome analysis of Flavobacterium aziz-sancarii sp. nov., isolated from Ardley Island (Antarctica), revealed a rich resistome and bioremediation potential.</title>
        <authorList>
            <person name="Otur C."/>
            <person name="Okay S."/>
            <person name="Kurt-Kizildogan A."/>
        </authorList>
    </citation>
    <scope>NUCLEOTIDE SEQUENCE [LARGE SCALE GENOMIC DNA]</scope>
    <source>
        <strain evidence="1 2">AC</strain>
    </source>
</reference>
<comment type="caution">
    <text evidence="1">The sequence shown here is derived from an EMBL/GenBank/DDBJ whole genome shotgun (WGS) entry which is preliminary data.</text>
</comment>
<dbReference type="RefSeq" id="WP_271334537.1">
    <property type="nucleotide sequence ID" value="NZ_JAMZNK010000004.1"/>
</dbReference>
<name>A0ABT4W818_9FLAO</name>
<dbReference type="Proteomes" id="UP001212170">
    <property type="component" value="Unassembled WGS sequence"/>
</dbReference>
<protein>
    <submittedName>
        <fullName evidence="1">Uncharacterized protein</fullName>
    </submittedName>
</protein>
<evidence type="ECO:0000313" key="2">
    <source>
        <dbReference type="Proteomes" id="UP001212170"/>
    </source>
</evidence>
<sequence length="129" mass="15432">MKTTIKKEATEDYLMSQLEICKTKEDLILAFWFYWVESVVTNSIDFQKVLSNSSVNKWFLVELRKEEIEFKNLIAKSPRIKGREKDWIYCKCISKLMCRFPKALLESVKKKEQKRPHLKVLIMPIEKQN</sequence>
<gene>
    <name evidence="1" type="ORF">NJT12_03460</name>
</gene>
<evidence type="ECO:0000313" key="1">
    <source>
        <dbReference type="EMBL" id="MDA6068669.1"/>
    </source>
</evidence>
<keyword evidence="2" id="KW-1185">Reference proteome</keyword>
<organism evidence="1 2">
    <name type="scientific">Flavobacterium azizsancarii</name>
    <dbReference type="NCBI Taxonomy" id="2961580"/>
    <lineage>
        <taxon>Bacteria</taxon>
        <taxon>Pseudomonadati</taxon>
        <taxon>Bacteroidota</taxon>
        <taxon>Flavobacteriia</taxon>
        <taxon>Flavobacteriales</taxon>
        <taxon>Flavobacteriaceae</taxon>
        <taxon>Flavobacterium</taxon>
    </lineage>
</organism>
<dbReference type="EMBL" id="JAMZNK010000004">
    <property type="protein sequence ID" value="MDA6068669.1"/>
    <property type="molecule type" value="Genomic_DNA"/>
</dbReference>
<accession>A0ABT4W818</accession>
<proteinExistence type="predicted"/>